<evidence type="ECO:0000313" key="2">
    <source>
        <dbReference type="EMBL" id="KAJ6831210.1"/>
    </source>
</evidence>
<dbReference type="GO" id="GO:0008483">
    <property type="term" value="F:transaminase activity"/>
    <property type="evidence" value="ECO:0007669"/>
    <property type="project" value="UniProtKB-KW"/>
</dbReference>
<keyword evidence="3" id="KW-1185">Reference proteome</keyword>
<comment type="caution">
    <text evidence="2">The sequence shown here is derived from an EMBL/GenBank/DDBJ whole genome shotgun (WGS) entry which is preliminary data.</text>
</comment>
<organism evidence="2 3">
    <name type="scientific">Iris pallida</name>
    <name type="common">Sweet iris</name>
    <dbReference type="NCBI Taxonomy" id="29817"/>
    <lineage>
        <taxon>Eukaryota</taxon>
        <taxon>Viridiplantae</taxon>
        <taxon>Streptophyta</taxon>
        <taxon>Embryophyta</taxon>
        <taxon>Tracheophyta</taxon>
        <taxon>Spermatophyta</taxon>
        <taxon>Magnoliopsida</taxon>
        <taxon>Liliopsida</taxon>
        <taxon>Asparagales</taxon>
        <taxon>Iridaceae</taxon>
        <taxon>Iridoideae</taxon>
        <taxon>Irideae</taxon>
        <taxon>Iris</taxon>
    </lineage>
</organism>
<keyword evidence="2" id="KW-0808">Transferase</keyword>
<dbReference type="AlphaFoldDB" id="A0AAX6GR19"/>
<evidence type="ECO:0000313" key="3">
    <source>
        <dbReference type="Proteomes" id="UP001140949"/>
    </source>
</evidence>
<name>A0AAX6GR19_IRIPA</name>
<sequence length="71" mass="7870">MASKHKRLHLQNSFGRGIVSQSLTPTHPLLLPHPLLLRYGSDKKTRPGSEYGDPAMTQPGAHLPHPISKIR</sequence>
<feature type="region of interest" description="Disordered" evidence="1">
    <location>
        <begin position="40"/>
        <end position="71"/>
    </location>
</feature>
<accession>A0AAX6GR19</accession>
<keyword evidence="2" id="KW-0032">Aminotransferase</keyword>
<dbReference type="Proteomes" id="UP001140949">
    <property type="component" value="Unassembled WGS sequence"/>
</dbReference>
<reference evidence="2" key="1">
    <citation type="journal article" date="2023" name="GigaByte">
        <title>Genome assembly of the bearded iris, Iris pallida Lam.</title>
        <authorList>
            <person name="Bruccoleri R.E."/>
            <person name="Oakeley E.J."/>
            <person name="Faust A.M.E."/>
            <person name="Altorfer M."/>
            <person name="Dessus-Babus S."/>
            <person name="Burckhardt D."/>
            <person name="Oertli M."/>
            <person name="Naumann U."/>
            <person name="Petersen F."/>
            <person name="Wong J."/>
        </authorList>
    </citation>
    <scope>NUCLEOTIDE SEQUENCE</scope>
    <source>
        <strain evidence="2">GSM-AAB239-AS_SAM_17_03QT</strain>
    </source>
</reference>
<evidence type="ECO:0000256" key="1">
    <source>
        <dbReference type="SAM" id="MobiDB-lite"/>
    </source>
</evidence>
<dbReference type="EMBL" id="JANAVB010016982">
    <property type="protein sequence ID" value="KAJ6831210.1"/>
    <property type="molecule type" value="Genomic_DNA"/>
</dbReference>
<reference evidence="2" key="2">
    <citation type="submission" date="2023-04" db="EMBL/GenBank/DDBJ databases">
        <authorList>
            <person name="Bruccoleri R.E."/>
            <person name="Oakeley E.J."/>
            <person name="Faust A.-M."/>
            <person name="Dessus-Babus S."/>
            <person name="Altorfer M."/>
            <person name="Burckhardt D."/>
            <person name="Oertli M."/>
            <person name="Naumann U."/>
            <person name="Petersen F."/>
            <person name="Wong J."/>
        </authorList>
    </citation>
    <scope>NUCLEOTIDE SEQUENCE</scope>
    <source>
        <strain evidence="2">GSM-AAB239-AS_SAM_17_03QT</strain>
        <tissue evidence="2">Leaf</tissue>
    </source>
</reference>
<protein>
    <submittedName>
        <fullName evidence="2">Bifunctional dethiobiotin synthetase/7,8-diamino-pelargonic acid aminotransferase, mitochondrial</fullName>
    </submittedName>
</protein>
<gene>
    <name evidence="2" type="ORF">M6B38_350875</name>
</gene>
<proteinExistence type="predicted"/>